<dbReference type="AlphaFoldDB" id="A0A4Y3M262"/>
<keyword evidence="3" id="KW-1185">Reference proteome</keyword>
<sequence length="55" mass="6493">MSSDPHTPLSPSNLSIDQWDKVREENQLEFNNEKTSPEEGMPCERSYQKKRINDR</sequence>
<comment type="caution">
    <text evidence="2">The sequence shown here is derived from an EMBL/GenBank/DDBJ whole genome shotgun (WGS) entry which is preliminary data.</text>
</comment>
<protein>
    <submittedName>
        <fullName evidence="2">Uncharacterized protein</fullName>
    </submittedName>
</protein>
<feature type="compositionally biased region" description="Basic and acidic residues" evidence="1">
    <location>
        <begin position="24"/>
        <end position="37"/>
    </location>
</feature>
<reference evidence="2 3" key="1">
    <citation type="submission" date="2019-06" db="EMBL/GenBank/DDBJ databases">
        <title>Whole genome shotgun sequence of Gluconobacter roseus NBRC 3990.</title>
        <authorList>
            <person name="Hosoyama A."/>
            <person name="Uohara A."/>
            <person name="Ohji S."/>
            <person name="Ichikawa N."/>
        </authorList>
    </citation>
    <scope>NUCLEOTIDE SEQUENCE [LARGE SCALE GENOMIC DNA]</scope>
    <source>
        <strain evidence="2 3">NBRC 3990</strain>
    </source>
</reference>
<gene>
    <name evidence="2" type="ORF">GRO01_00230</name>
</gene>
<evidence type="ECO:0000313" key="2">
    <source>
        <dbReference type="EMBL" id="GEB02447.1"/>
    </source>
</evidence>
<evidence type="ECO:0000256" key="1">
    <source>
        <dbReference type="SAM" id="MobiDB-lite"/>
    </source>
</evidence>
<dbReference type="EMBL" id="BJLY01000001">
    <property type="protein sequence ID" value="GEB02447.1"/>
    <property type="molecule type" value="Genomic_DNA"/>
</dbReference>
<proteinExistence type="predicted"/>
<organism evidence="2 3">
    <name type="scientific">Gluconobacter roseus NBRC 3990</name>
    <dbReference type="NCBI Taxonomy" id="1307950"/>
    <lineage>
        <taxon>Bacteria</taxon>
        <taxon>Pseudomonadati</taxon>
        <taxon>Pseudomonadota</taxon>
        <taxon>Alphaproteobacteria</taxon>
        <taxon>Acetobacterales</taxon>
        <taxon>Acetobacteraceae</taxon>
        <taxon>Gluconobacter</taxon>
    </lineage>
</organism>
<dbReference type="Proteomes" id="UP000320772">
    <property type="component" value="Unassembled WGS sequence"/>
</dbReference>
<accession>A0A4Y3M262</accession>
<name>A0A4Y3M262_9PROT</name>
<feature type="region of interest" description="Disordered" evidence="1">
    <location>
        <begin position="24"/>
        <end position="55"/>
    </location>
</feature>
<evidence type="ECO:0000313" key="3">
    <source>
        <dbReference type="Proteomes" id="UP000320772"/>
    </source>
</evidence>